<reference evidence="3" key="1">
    <citation type="submission" date="2017-09" db="EMBL/GenBank/DDBJ databases">
        <title>Depth-based differentiation of microbial function through sediment-hosted aquifers and enrichment of novel symbionts in the deep terrestrial subsurface.</title>
        <authorList>
            <person name="Probst A.J."/>
            <person name="Ladd B."/>
            <person name="Jarett J.K."/>
            <person name="Geller-Mcgrath D.E."/>
            <person name="Sieber C.M.K."/>
            <person name="Emerson J.B."/>
            <person name="Anantharaman K."/>
            <person name="Thomas B.C."/>
            <person name="Malmstrom R."/>
            <person name="Stieglmeier M."/>
            <person name="Klingl A."/>
            <person name="Woyke T."/>
            <person name="Ryan C.M."/>
            <person name="Banfield J.F."/>
        </authorList>
    </citation>
    <scope>NUCLEOTIDE SEQUENCE [LARGE SCALE GENOMIC DNA]</scope>
</reference>
<evidence type="ECO:0000313" key="3">
    <source>
        <dbReference type="Proteomes" id="UP000229526"/>
    </source>
</evidence>
<dbReference type="InterPro" id="IPR012337">
    <property type="entry name" value="RNaseH-like_sf"/>
</dbReference>
<organism evidence="2 3">
    <name type="scientific">Candidatus Harrisonbacteria bacterium CG10_big_fil_rev_8_21_14_0_10_49_15</name>
    <dbReference type="NCBI Taxonomy" id="1974587"/>
    <lineage>
        <taxon>Bacteria</taxon>
        <taxon>Candidatus Harrisoniibacteriota</taxon>
    </lineage>
</organism>
<dbReference type="EMBL" id="PFBD01000020">
    <property type="protein sequence ID" value="PIR87079.1"/>
    <property type="molecule type" value="Genomic_DNA"/>
</dbReference>
<dbReference type="PANTHER" id="PTHR46387:SF2">
    <property type="entry name" value="RIBONUCLEASE HI"/>
    <property type="match status" value="1"/>
</dbReference>
<dbReference type="GO" id="GO:0004523">
    <property type="term" value="F:RNA-DNA hybrid ribonuclease activity"/>
    <property type="evidence" value="ECO:0007669"/>
    <property type="project" value="InterPro"/>
</dbReference>
<dbReference type="Pfam" id="PF13456">
    <property type="entry name" value="RVT_3"/>
    <property type="match status" value="1"/>
</dbReference>
<dbReference type="InterPro" id="IPR036397">
    <property type="entry name" value="RNaseH_sf"/>
</dbReference>
<comment type="caution">
    <text evidence="2">The sequence shown here is derived from an EMBL/GenBank/DDBJ whole genome shotgun (WGS) entry which is preliminary data.</text>
</comment>
<evidence type="ECO:0000259" key="1">
    <source>
        <dbReference type="PROSITE" id="PS50879"/>
    </source>
</evidence>
<name>A0A2H0UKZ2_9BACT</name>
<evidence type="ECO:0000313" key="2">
    <source>
        <dbReference type="EMBL" id="PIR87079.1"/>
    </source>
</evidence>
<dbReference type="Gene3D" id="3.30.420.10">
    <property type="entry name" value="Ribonuclease H-like superfamily/Ribonuclease H"/>
    <property type="match status" value="1"/>
</dbReference>
<dbReference type="SUPFAM" id="SSF53098">
    <property type="entry name" value="Ribonuclease H-like"/>
    <property type="match status" value="1"/>
</dbReference>
<dbReference type="Proteomes" id="UP000229526">
    <property type="component" value="Unassembled WGS sequence"/>
</dbReference>
<dbReference type="GO" id="GO:0003676">
    <property type="term" value="F:nucleic acid binding"/>
    <property type="evidence" value="ECO:0007669"/>
    <property type="project" value="InterPro"/>
</dbReference>
<feature type="domain" description="RNase H type-1" evidence="1">
    <location>
        <begin position="1"/>
        <end position="132"/>
    </location>
</feature>
<accession>A0A2H0UKZ2</accession>
<gene>
    <name evidence="2" type="ORF">COU11_02515</name>
</gene>
<sequence>MSNKLIIYTDGGSRGNPGPAAAGWVIDGKGYGAYLGTETNNIAEYTAIVLALEKARALLGKTKAKATEVEMRMDSELAVKQLNGEYRIKNEGIQPLFFKIWNLKFDFKSVEFVHVRRELNKEADAMVNKALDEKLGN</sequence>
<dbReference type="AlphaFoldDB" id="A0A2H0UKZ2"/>
<protein>
    <recommendedName>
        <fullName evidence="1">RNase H type-1 domain-containing protein</fullName>
    </recommendedName>
</protein>
<proteinExistence type="predicted"/>
<dbReference type="PROSITE" id="PS50879">
    <property type="entry name" value="RNASE_H_1"/>
    <property type="match status" value="1"/>
</dbReference>
<dbReference type="CDD" id="cd09279">
    <property type="entry name" value="RNase_HI_like"/>
    <property type="match status" value="1"/>
</dbReference>
<dbReference type="PANTHER" id="PTHR46387">
    <property type="entry name" value="POLYNUCLEOTIDYL TRANSFERASE, RIBONUCLEASE H-LIKE SUPERFAMILY PROTEIN"/>
    <property type="match status" value="1"/>
</dbReference>
<dbReference type="InterPro" id="IPR002156">
    <property type="entry name" value="RNaseH_domain"/>
</dbReference>